<feature type="compositionally biased region" description="Acidic residues" evidence="1">
    <location>
        <begin position="47"/>
        <end position="61"/>
    </location>
</feature>
<gene>
    <name evidence="2" type="ORF">M231_05740</name>
</gene>
<keyword evidence="3" id="KW-1185">Reference proteome</keyword>
<dbReference type="VEuPathDB" id="FungiDB:TREMEDRAFT_58392"/>
<feature type="region of interest" description="Disordered" evidence="1">
    <location>
        <begin position="407"/>
        <end position="432"/>
    </location>
</feature>
<evidence type="ECO:0000256" key="1">
    <source>
        <dbReference type="SAM" id="MobiDB-lite"/>
    </source>
</evidence>
<dbReference type="InParanoid" id="A0A4Q1BHA0"/>
<sequence length="432" mass="47253">MPRVRPATLGAVRPSEGKKINFDDDEDDYVPLVRSARRDEVGVVEAADGDWDEDGDEDEAPETVTVGASRVARLEAEARERESAQKRRQAARARSEKIAEMKSKKSLKRGTQAKSRQTKRPRSPSSDEEEVEEEGHSEGEGEDDATRRLRRRMEAAMADGASESEGESSVQRSEESDSEDVSGDESVDQGSDADIGDDDNDEDEEGGSDDDEDEDEDEDGGDFGDKDSDGEDDDDDDDYSETLEEPTTDAERQLHERMQAAMEAAEARAGLSAKKAPAPSSSKTPKSALKTTTASNAQLESEQVEEIFDLTPYHPTVKPLPQNIIEAAARAHARKAATEAQKKVVHVDMVKKKKRKIEPETIKVISENKTLFLLPPTLGRQDDIPPVIVPGQTGRGANARKAFVRAAMSQSGRVPQKGSVDGRRKVRVGPTR</sequence>
<dbReference type="OrthoDB" id="2576495at2759"/>
<protein>
    <submittedName>
        <fullName evidence="2">Uncharacterized protein</fullName>
    </submittedName>
</protein>
<feature type="compositionally biased region" description="Acidic residues" evidence="1">
    <location>
        <begin position="176"/>
        <end position="187"/>
    </location>
</feature>
<feature type="region of interest" description="Disordered" evidence="1">
    <location>
        <begin position="39"/>
        <end position="302"/>
    </location>
</feature>
<proteinExistence type="predicted"/>
<name>A0A4Q1BHA0_TREME</name>
<organism evidence="2 3">
    <name type="scientific">Tremella mesenterica</name>
    <name type="common">Jelly fungus</name>
    <dbReference type="NCBI Taxonomy" id="5217"/>
    <lineage>
        <taxon>Eukaryota</taxon>
        <taxon>Fungi</taxon>
        <taxon>Dikarya</taxon>
        <taxon>Basidiomycota</taxon>
        <taxon>Agaricomycotina</taxon>
        <taxon>Tremellomycetes</taxon>
        <taxon>Tremellales</taxon>
        <taxon>Tremellaceae</taxon>
        <taxon>Tremella</taxon>
    </lineage>
</organism>
<feature type="compositionally biased region" description="Low complexity" evidence="1">
    <location>
        <begin position="155"/>
        <end position="171"/>
    </location>
</feature>
<dbReference type="AlphaFoldDB" id="A0A4Q1BHA0"/>
<dbReference type="Proteomes" id="UP000289152">
    <property type="component" value="Unassembled WGS sequence"/>
</dbReference>
<feature type="compositionally biased region" description="Basic and acidic residues" evidence="1">
    <location>
        <begin position="93"/>
        <end position="103"/>
    </location>
</feature>
<feature type="compositionally biased region" description="Basic and acidic residues" evidence="1">
    <location>
        <begin position="249"/>
        <end position="258"/>
    </location>
</feature>
<feature type="compositionally biased region" description="Basic and acidic residues" evidence="1">
    <location>
        <begin position="72"/>
        <end position="85"/>
    </location>
</feature>
<evidence type="ECO:0000313" key="2">
    <source>
        <dbReference type="EMBL" id="RXK36976.1"/>
    </source>
</evidence>
<feature type="compositionally biased region" description="Low complexity" evidence="1">
    <location>
        <begin position="259"/>
        <end position="295"/>
    </location>
</feature>
<comment type="caution">
    <text evidence="2">The sequence shown here is derived from an EMBL/GenBank/DDBJ whole genome shotgun (WGS) entry which is preliminary data.</text>
</comment>
<dbReference type="EMBL" id="SDIL01000081">
    <property type="protein sequence ID" value="RXK36976.1"/>
    <property type="molecule type" value="Genomic_DNA"/>
</dbReference>
<evidence type="ECO:0000313" key="3">
    <source>
        <dbReference type="Proteomes" id="UP000289152"/>
    </source>
</evidence>
<dbReference type="STRING" id="5217.A0A4Q1BHA0"/>
<feature type="compositionally biased region" description="Acidic residues" evidence="1">
    <location>
        <begin position="194"/>
        <end position="248"/>
    </location>
</feature>
<reference evidence="2 3" key="1">
    <citation type="submission" date="2016-06" db="EMBL/GenBank/DDBJ databases">
        <title>Evolution of pathogenesis and genome organization in the Tremellales.</title>
        <authorList>
            <person name="Cuomo C."/>
            <person name="Litvintseva A."/>
            <person name="Heitman J."/>
            <person name="Chen Y."/>
            <person name="Sun S."/>
            <person name="Springer D."/>
            <person name="Dromer F."/>
            <person name="Young S."/>
            <person name="Zeng Q."/>
            <person name="Chapman S."/>
            <person name="Gujja S."/>
            <person name="Saif S."/>
            <person name="Birren B."/>
        </authorList>
    </citation>
    <scope>NUCLEOTIDE SEQUENCE [LARGE SCALE GENOMIC DNA]</scope>
    <source>
        <strain evidence="2 3">ATCC 28783</strain>
    </source>
</reference>
<feature type="compositionally biased region" description="Basic and acidic residues" evidence="1">
    <location>
        <begin position="134"/>
        <end position="147"/>
    </location>
</feature>
<accession>A0A4Q1BHA0</accession>